<protein>
    <submittedName>
        <fullName evidence="1">Uncharacterized protein</fullName>
    </submittedName>
</protein>
<proteinExistence type="predicted"/>
<sequence>MTKKKATKSELYLSVCSAAQRRRRLDDQVLWLRMAGRQNRRDPLAADNLQRGGVCGVCACRCVCVCRATRHAWRICVAAFFSPHRPAPQRDHPPPPTLAMKFDCCDRLLVVRFRTTAWTSGVFRESFFFFFFQTRGSDDDTTWDAVPDLLLPHMTSSVVDCRCAISRQGATNFAKLRFTFQMR</sequence>
<dbReference type="EMBL" id="GIFC01013242">
    <property type="protein sequence ID" value="MXU95325.1"/>
    <property type="molecule type" value="Transcribed_RNA"/>
</dbReference>
<accession>A0A6B0V0N3</accession>
<reference evidence="1" key="1">
    <citation type="submission" date="2019-12" db="EMBL/GenBank/DDBJ databases">
        <title>An insight into the sialome of adult female Ixodes ricinus ticks feeding for 6 days.</title>
        <authorList>
            <person name="Perner J."/>
            <person name="Ribeiro J.M.C."/>
        </authorList>
    </citation>
    <scope>NUCLEOTIDE SEQUENCE</scope>
    <source>
        <strain evidence="1">Semi-engorged</strain>
        <tissue evidence="1">Salivary glands</tissue>
    </source>
</reference>
<organism evidence="1">
    <name type="scientific">Ixodes ricinus</name>
    <name type="common">Common tick</name>
    <name type="synonym">Acarus ricinus</name>
    <dbReference type="NCBI Taxonomy" id="34613"/>
    <lineage>
        <taxon>Eukaryota</taxon>
        <taxon>Metazoa</taxon>
        <taxon>Ecdysozoa</taxon>
        <taxon>Arthropoda</taxon>
        <taxon>Chelicerata</taxon>
        <taxon>Arachnida</taxon>
        <taxon>Acari</taxon>
        <taxon>Parasitiformes</taxon>
        <taxon>Ixodida</taxon>
        <taxon>Ixodoidea</taxon>
        <taxon>Ixodidae</taxon>
        <taxon>Ixodinae</taxon>
        <taxon>Ixodes</taxon>
    </lineage>
</organism>
<name>A0A6B0V0N3_IXORI</name>
<evidence type="ECO:0000313" key="1">
    <source>
        <dbReference type="EMBL" id="MXU95325.1"/>
    </source>
</evidence>
<dbReference type="AlphaFoldDB" id="A0A6B0V0N3"/>